<keyword evidence="1" id="KW-0175">Coiled coil</keyword>
<feature type="compositionally biased region" description="Polar residues" evidence="2">
    <location>
        <begin position="23"/>
        <end position="51"/>
    </location>
</feature>
<evidence type="ECO:0000256" key="1">
    <source>
        <dbReference type="SAM" id="Coils"/>
    </source>
</evidence>
<dbReference type="PANTHER" id="PTHR23159:SF31">
    <property type="entry name" value="CENTROSOME-ASSOCIATED PROTEIN CEP250 ISOFORM X1"/>
    <property type="match status" value="1"/>
</dbReference>
<dbReference type="Gene3D" id="1.10.287.1490">
    <property type="match status" value="1"/>
</dbReference>
<dbReference type="KEGG" id="glz:GLAREA_09197"/>
<evidence type="ECO:0000256" key="2">
    <source>
        <dbReference type="SAM" id="MobiDB-lite"/>
    </source>
</evidence>
<gene>
    <name evidence="4" type="ORF">GLAREA_09197</name>
</gene>
<feature type="region of interest" description="Disordered" evidence="2">
    <location>
        <begin position="246"/>
        <end position="282"/>
    </location>
</feature>
<protein>
    <submittedName>
        <fullName evidence="4">Prefoldin</fullName>
    </submittedName>
</protein>
<feature type="compositionally biased region" description="Polar residues" evidence="2">
    <location>
        <begin position="506"/>
        <end position="516"/>
    </location>
</feature>
<feature type="compositionally biased region" description="Low complexity" evidence="2">
    <location>
        <begin position="273"/>
        <end position="282"/>
    </location>
</feature>
<dbReference type="AlphaFoldDB" id="S3DIP3"/>
<dbReference type="PANTHER" id="PTHR23159">
    <property type="entry name" value="CENTROSOMAL PROTEIN 2"/>
    <property type="match status" value="1"/>
</dbReference>
<feature type="region of interest" description="Disordered" evidence="2">
    <location>
        <begin position="925"/>
        <end position="945"/>
    </location>
</feature>
<dbReference type="InterPro" id="IPR000237">
    <property type="entry name" value="GRIP_dom"/>
</dbReference>
<dbReference type="eggNOG" id="ENOG502S0A5">
    <property type="taxonomic scope" value="Eukaryota"/>
</dbReference>
<dbReference type="Pfam" id="PF01465">
    <property type="entry name" value="GRIP"/>
    <property type="match status" value="1"/>
</dbReference>
<dbReference type="STRING" id="1116229.S3DIP3"/>
<dbReference type="EMBL" id="KE145352">
    <property type="protein sequence ID" value="EPE37034.1"/>
    <property type="molecule type" value="Genomic_DNA"/>
</dbReference>
<evidence type="ECO:0000313" key="4">
    <source>
        <dbReference type="EMBL" id="EPE37034.1"/>
    </source>
</evidence>
<dbReference type="OMA" id="NIGQDHV"/>
<feature type="compositionally biased region" description="Polar residues" evidence="2">
    <location>
        <begin position="246"/>
        <end position="272"/>
    </location>
</feature>
<reference evidence="4 5" key="1">
    <citation type="journal article" date="2013" name="BMC Genomics">
        <title>Genomics-driven discovery of the pneumocandin biosynthetic gene cluster in the fungus Glarea lozoyensis.</title>
        <authorList>
            <person name="Chen L."/>
            <person name="Yue Q."/>
            <person name="Zhang X."/>
            <person name="Xiang M."/>
            <person name="Wang C."/>
            <person name="Li S."/>
            <person name="Che Y."/>
            <person name="Ortiz-Lopez F.J."/>
            <person name="Bills G.F."/>
            <person name="Liu X."/>
            <person name="An Z."/>
        </authorList>
    </citation>
    <scope>NUCLEOTIDE SEQUENCE [LARGE SCALE GENOMIC DNA]</scope>
    <source>
        <strain evidence="5">ATCC 20868 / MF5171</strain>
    </source>
</reference>
<evidence type="ECO:0000259" key="3">
    <source>
        <dbReference type="Pfam" id="PF01465"/>
    </source>
</evidence>
<dbReference type="HOGENOM" id="CLU_002906_0_0_1"/>
<feature type="region of interest" description="Disordered" evidence="2">
    <location>
        <begin position="1"/>
        <end position="79"/>
    </location>
</feature>
<dbReference type="RefSeq" id="XP_008076349.1">
    <property type="nucleotide sequence ID" value="XM_008078158.1"/>
</dbReference>
<proteinExistence type="predicted"/>
<keyword evidence="5" id="KW-1185">Reference proteome</keyword>
<feature type="region of interest" description="Disordered" evidence="2">
    <location>
        <begin position="1047"/>
        <end position="1071"/>
    </location>
</feature>
<feature type="region of interest" description="Disordered" evidence="2">
    <location>
        <begin position="489"/>
        <end position="534"/>
    </location>
</feature>
<dbReference type="OrthoDB" id="1926336at2759"/>
<feature type="compositionally biased region" description="Basic and acidic residues" evidence="2">
    <location>
        <begin position="7"/>
        <end position="19"/>
    </location>
</feature>
<accession>S3DIP3</accession>
<feature type="compositionally biased region" description="Basic and acidic residues" evidence="2">
    <location>
        <begin position="968"/>
        <end position="991"/>
    </location>
</feature>
<evidence type="ECO:0000313" key="5">
    <source>
        <dbReference type="Proteomes" id="UP000016922"/>
    </source>
</evidence>
<dbReference type="Proteomes" id="UP000016922">
    <property type="component" value="Unassembled WGS sequence"/>
</dbReference>
<dbReference type="GeneID" id="19468245"/>
<feature type="region of interest" description="Disordered" evidence="2">
    <location>
        <begin position="968"/>
        <end position="994"/>
    </location>
</feature>
<organism evidence="4 5">
    <name type="scientific">Glarea lozoyensis (strain ATCC 20868 / MF5171)</name>
    <dbReference type="NCBI Taxonomy" id="1116229"/>
    <lineage>
        <taxon>Eukaryota</taxon>
        <taxon>Fungi</taxon>
        <taxon>Dikarya</taxon>
        <taxon>Ascomycota</taxon>
        <taxon>Pezizomycotina</taxon>
        <taxon>Leotiomycetes</taxon>
        <taxon>Helotiales</taxon>
        <taxon>Helotiaceae</taxon>
        <taxon>Glarea</taxon>
    </lineage>
</organism>
<feature type="compositionally biased region" description="Basic residues" evidence="2">
    <location>
        <begin position="521"/>
        <end position="532"/>
    </location>
</feature>
<feature type="region of interest" description="Disordered" evidence="2">
    <location>
        <begin position="106"/>
        <end position="128"/>
    </location>
</feature>
<dbReference type="Gene3D" id="1.20.58.60">
    <property type="match status" value="1"/>
</dbReference>
<name>S3DIP3_GLAL2</name>
<sequence>MFQRLKGAIDSRIAEEQARQKTVAGSSAPVSRSNSTAKQPSSRTASPSTGTRPRRAKPKDGDASPARGPDPSEFEDGAFVIEDEAEDVAAGAAIDGEKIVTAEADTTREVQRSNGEGENVPEKVTQSRPHVTELPADVRAKLQRLENLQSKYKGSVANLLRSYRVAHARAVSIEPFEKALKENTPLATISDPDALVEYLTQLNLKGDMVMDELKRVSADRDRYKTKFEDSEKEAIAVRGELEALKSSSGTAVKATGNEQGETLSMAETVNTDPTTPSVKSPVSSVLKLFSPKQKPESALDNQDVGEDFFSYDEELPKLQAQVNGKTAEVEGLKSRVTVLETELAMVKKSSVGNVEELETAHRELSTFKEAISLADERLEQIETQSAEIKTLKSRLTTTEEQLSALEAHLAEQQKQAAAEKSLLNGEIAGLKESSDQELRAAKIAKEQFEVDRKQLDIQMEVLRTSREADAKQIEELADSNKLLMNQLKEETGSQTNPVDEPDSKPASANNLTVPPQTTGGAKKKKNNKKKKTGNVAAAVKEASQEKDATHTIPTPIASDSQAEISRLKEEILDRDRQIEKLQTKRKLEADLREELENMQDNFLQIGQEHVEAKEKIKELQGEKSAFQAKLTELESEVEIYKSKSEESDKMRDDLQSLTADYESLKSKSATLQKDLGAAQQLAASRYRDLTDLRDVLQKAQPELKSLREESTKLKTVKDELATRTSELRRLEARERDLRSDVNSFKKQAADREGEIRTLNEKVTQETNGRLRAEDQARVAQRDMRKSEAERIKLAASGEKISAELGSVQEEGVKLRAKVHELEDEVTKLTGMSKGLSEEVDLRSTQFNNAQSLLGSMRDQSAEMAMQLKEAKDQSESLEEELAEVQRLLSERTREGETMRRLLADVDDRADAKLREMRERMEIAIEERDRAEDEASTNGRKKAREAEELKTKLRDLERDLKRAIDDRDEFQQSEKEWKRKRDDLEGVSERASQEVSEVRSAMVELRNALDGSEKQVRDAEKQRGDLRRLLEEANQRYEKLQKELKSLQAKQTKLNDRSSGESGRAGSPNGTGGRGLVQMDYVYLKTILLQFLEVRDRKIQTSLIEGAIGQLLHMDK</sequence>
<feature type="coiled-coil region" evidence="1">
    <location>
        <begin position="364"/>
        <end position="422"/>
    </location>
</feature>
<feature type="domain" description="GRIP" evidence="3">
    <location>
        <begin position="1079"/>
        <end position="1115"/>
    </location>
</feature>